<dbReference type="GO" id="GO:0006508">
    <property type="term" value="P:proteolysis"/>
    <property type="evidence" value="ECO:0007669"/>
    <property type="project" value="UniProtKB-KW"/>
</dbReference>
<dbReference type="OrthoDB" id="9804482at2"/>
<evidence type="ECO:0000256" key="2">
    <source>
        <dbReference type="ARBA" id="ARBA00022723"/>
    </source>
</evidence>
<name>A0A0W0S553_9GAMM</name>
<dbReference type="GO" id="GO:0046872">
    <property type="term" value="F:metal ion binding"/>
    <property type="evidence" value="ECO:0007669"/>
    <property type="project" value="UniProtKB-KW"/>
</dbReference>
<evidence type="ECO:0000256" key="6">
    <source>
        <dbReference type="RuleBase" id="RU003797"/>
    </source>
</evidence>
<dbReference type="GO" id="GO:0008237">
    <property type="term" value="F:metallopeptidase activity"/>
    <property type="evidence" value="ECO:0007669"/>
    <property type="project" value="UniProtKB-KW"/>
</dbReference>
<dbReference type="Proteomes" id="UP000054742">
    <property type="component" value="Unassembled WGS sequence"/>
</dbReference>
<dbReference type="InterPro" id="IPR020891">
    <property type="entry name" value="UPF0758_CS"/>
</dbReference>
<evidence type="ECO:0000256" key="1">
    <source>
        <dbReference type="ARBA" id="ARBA00022670"/>
    </source>
</evidence>
<dbReference type="PANTHER" id="PTHR30471:SF3">
    <property type="entry name" value="UPF0758 PROTEIN YEES-RELATED"/>
    <property type="match status" value="1"/>
</dbReference>
<dbReference type="InterPro" id="IPR025657">
    <property type="entry name" value="RadC_JAB"/>
</dbReference>
<dbReference type="EMBL" id="LNXV01000033">
    <property type="protein sequence ID" value="KTC78180.1"/>
    <property type="molecule type" value="Genomic_DNA"/>
</dbReference>
<dbReference type="STRING" id="29422.Lbru_2472"/>
<dbReference type="InterPro" id="IPR001405">
    <property type="entry name" value="UPF0758"/>
</dbReference>
<dbReference type="InterPro" id="IPR037518">
    <property type="entry name" value="MPN"/>
</dbReference>
<dbReference type="InterPro" id="IPR046778">
    <property type="entry name" value="UPF0758_N"/>
</dbReference>
<evidence type="ECO:0000313" key="8">
    <source>
        <dbReference type="EMBL" id="KTC78180.1"/>
    </source>
</evidence>
<keyword evidence="2" id="KW-0479">Metal-binding</keyword>
<accession>A0A0W0S553</accession>
<evidence type="ECO:0000256" key="5">
    <source>
        <dbReference type="ARBA" id="ARBA00023049"/>
    </source>
</evidence>
<proteinExistence type="inferred from homology"/>
<dbReference type="CDD" id="cd08071">
    <property type="entry name" value="MPN_DUF2466"/>
    <property type="match status" value="1"/>
</dbReference>
<dbReference type="NCBIfam" id="TIGR00608">
    <property type="entry name" value="radc"/>
    <property type="match status" value="1"/>
</dbReference>
<dbReference type="Pfam" id="PF04002">
    <property type="entry name" value="RadC"/>
    <property type="match status" value="1"/>
</dbReference>
<keyword evidence="9" id="KW-1185">Reference proteome</keyword>
<dbReference type="AlphaFoldDB" id="A0A0W0S553"/>
<keyword evidence="1" id="KW-0645">Protease</keyword>
<dbReference type="NCBIfam" id="NF000642">
    <property type="entry name" value="PRK00024.1"/>
    <property type="match status" value="1"/>
</dbReference>
<dbReference type="SUPFAM" id="SSF47781">
    <property type="entry name" value="RuvA domain 2-like"/>
    <property type="match status" value="1"/>
</dbReference>
<keyword evidence="5" id="KW-0482">Metalloprotease</keyword>
<keyword evidence="4" id="KW-0862">Zinc</keyword>
<comment type="similarity">
    <text evidence="6">Belongs to the UPF0758 family.</text>
</comment>
<evidence type="ECO:0000256" key="4">
    <source>
        <dbReference type="ARBA" id="ARBA00022833"/>
    </source>
</evidence>
<comment type="caution">
    <text evidence="8">The sequence shown here is derived from an EMBL/GenBank/DDBJ whole genome shotgun (WGS) entry which is preliminary data.</text>
</comment>
<dbReference type="PROSITE" id="PS01302">
    <property type="entry name" value="UPF0758"/>
    <property type="match status" value="1"/>
</dbReference>
<evidence type="ECO:0000259" key="7">
    <source>
        <dbReference type="PROSITE" id="PS50249"/>
    </source>
</evidence>
<sequence>MTKSQVLPPSLRVREKLLSQGVVSLSDAELLAVFISSGSQKKSCMQLAFDLLKHLGDLRAILNADLQTFSQVSGLGLVRYVQLQAAKEISRRSEFISLQKDVQLVNSKQTHIYLKRQLRDRKNETFAALFLDSQHRVLAYEELFTGTINSASVHPRPIIDRVFKLNAAAVILAHNHPSGISDASPNDIAVTNRLSHALELIDVRLLDHLVIGDNEVYSIMSKTKWPCN</sequence>
<dbReference type="PROSITE" id="PS50249">
    <property type="entry name" value="MPN"/>
    <property type="match status" value="1"/>
</dbReference>
<dbReference type="RefSeq" id="WP_058442452.1">
    <property type="nucleotide sequence ID" value="NZ_CAAAHU010000013.1"/>
</dbReference>
<organism evidence="8 9">
    <name type="scientific">Legionella brunensis</name>
    <dbReference type="NCBI Taxonomy" id="29422"/>
    <lineage>
        <taxon>Bacteria</taxon>
        <taxon>Pseudomonadati</taxon>
        <taxon>Pseudomonadota</taxon>
        <taxon>Gammaproteobacteria</taxon>
        <taxon>Legionellales</taxon>
        <taxon>Legionellaceae</taxon>
        <taxon>Legionella</taxon>
    </lineage>
</organism>
<reference evidence="8 9" key="1">
    <citation type="submission" date="2015-11" db="EMBL/GenBank/DDBJ databases">
        <title>Genomic analysis of 38 Legionella species identifies large and diverse effector repertoires.</title>
        <authorList>
            <person name="Burstein D."/>
            <person name="Amaro F."/>
            <person name="Zusman T."/>
            <person name="Lifshitz Z."/>
            <person name="Cohen O."/>
            <person name="Gilbert J.A."/>
            <person name="Pupko T."/>
            <person name="Shuman H.A."/>
            <person name="Segal G."/>
        </authorList>
    </citation>
    <scope>NUCLEOTIDE SEQUENCE [LARGE SCALE GENOMIC DNA]</scope>
    <source>
        <strain evidence="8 9">ATCC 43878</strain>
    </source>
</reference>
<dbReference type="Pfam" id="PF20582">
    <property type="entry name" value="UPF0758_N"/>
    <property type="match status" value="1"/>
</dbReference>
<dbReference type="InterPro" id="IPR010994">
    <property type="entry name" value="RuvA_2-like"/>
</dbReference>
<dbReference type="PATRIC" id="fig|29422.6.peg.2634"/>
<evidence type="ECO:0000313" key="9">
    <source>
        <dbReference type="Proteomes" id="UP000054742"/>
    </source>
</evidence>
<protein>
    <submittedName>
        <fullName evidence="8">DNA repair protein RadC</fullName>
    </submittedName>
</protein>
<dbReference type="PANTHER" id="PTHR30471">
    <property type="entry name" value="DNA REPAIR PROTEIN RADC"/>
    <property type="match status" value="1"/>
</dbReference>
<keyword evidence="3" id="KW-0378">Hydrolase</keyword>
<evidence type="ECO:0000256" key="3">
    <source>
        <dbReference type="ARBA" id="ARBA00022801"/>
    </source>
</evidence>
<dbReference type="Gene3D" id="3.40.140.10">
    <property type="entry name" value="Cytidine Deaminase, domain 2"/>
    <property type="match status" value="1"/>
</dbReference>
<feature type="domain" description="MPN" evidence="7">
    <location>
        <begin position="103"/>
        <end position="225"/>
    </location>
</feature>
<gene>
    <name evidence="8" type="primary">radC</name>
    <name evidence="8" type="ORF">Lbru_2472</name>
</gene>